<organism evidence="5 6">
    <name type="scientific">Mikania micrantha</name>
    <name type="common">bitter vine</name>
    <dbReference type="NCBI Taxonomy" id="192012"/>
    <lineage>
        <taxon>Eukaryota</taxon>
        <taxon>Viridiplantae</taxon>
        <taxon>Streptophyta</taxon>
        <taxon>Embryophyta</taxon>
        <taxon>Tracheophyta</taxon>
        <taxon>Spermatophyta</taxon>
        <taxon>Magnoliopsida</taxon>
        <taxon>eudicotyledons</taxon>
        <taxon>Gunneridae</taxon>
        <taxon>Pentapetalae</taxon>
        <taxon>asterids</taxon>
        <taxon>campanulids</taxon>
        <taxon>Asterales</taxon>
        <taxon>Asteraceae</taxon>
        <taxon>Asteroideae</taxon>
        <taxon>Heliantheae alliance</taxon>
        <taxon>Eupatorieae</taxon>
        <taxon>Mikania</taxon>
    </lineage>
</organism>
<gene>
    <name evidence="5" type="ORF">E3N88_21790</name>
</gene>
<dbReference type="InterPro" id="IPR013154">
    <property type="entry name" value="ADH-like_N"/>
</dbReference>
<dbReference type="GO" id="GO:0003960">
    <property type="term" value="F:quinone reductase (NADPH) activity"/>
    <property type="evidence" value="ECO:0007669"/>
    <property type="project" value="InterPro"/>
</dbReference>
<keyword evidence="2" id="KW-0560">Oxidoreductase</keyword>
<keyword evidence="6" id="KW-1185">Reference proteome</keyword>
<name>A0A5N6N9I0_9ASTR</name>
<accession>A0A5N6N9I0</accession>
<evidence type="ECO:0000256" key="3">
    <source>
        <dbReference type="ARBA" id="ARBA00070796"/>
    </source>
</evidence>
<dbReference type="InterPro" id="IPR036291">
    <property type="entry name" value="NAD(P)-bd_dom_sf"/>
</dbReference>
<dbReference type="GO" id="GO:0070402">
    <property type="term" value="F:NADPH binding"/>
    <property type="evidence" value="ECO:0007669"/>
    <property type="project" value="TreeGrafter"/>
</dbReference>
<dbReference type="OrthoDB" id="3509362at2759"/>
<evidence type="ECO:0000256" key="1">
    <source>
        <dbReference type="ARBA" id="ARBA00022857"/>
    </source>
</evidence>
<dbReference type="SUPFAM" id="SSF51735">
    <property type="entry name" value="NAD(P)-binding Rossmann-fold domains"/>
    <property type="match status" value="2"/>
</dbReference>
<dbReference type="EMBL" id="SZYD01000012">
    <property type="protein sequence ID" value="KAD4584189.1"/>
    <property type="molecule type" value="Genomic_DNA"/>
</dbReference>
<dbReference type="InterPro" id="IPR013149">
    <property type="entry name" value="ADH-like_C"/>
</dbReference>
<feature type="domain" description="Enoyl reductase (ER)" evidence="4">
    <location>
        <begin position="285"/>
        <end position="596"/>
    </location>
</feature>
<dbReference type="Pfam" id="PF08240">
    <property type="entry name" value="ADH_N"/>
    <property type="match status" value="2"/>
</dbReference>
<dbReference type="Gene3D" id="3.40.50.720">
    <property type="entry name" value="NAD(P)-binding Rossmann-like Domain"/>
    <property type="match status" value="1"/>
</dbReference>
<dbReference type="GO" id="GO:0035925">
    <property type="term" value="F:mRNA 3'-UTR AU-rich region binding"/>
    <property type="evidence" value="ECO:0007669"/>
    <property type="project" value="TreeGrafter"/>
</dbReference>
<dbReference type="Pfam" id="PF00107">
    <property type="entry name" value="ADH_zinc_N"/>
    <property type="match status" value="2"/>
</dbReference>
<evidence type="ECO:0000313" key="5">
    <source>
        <dbReference type="EMBL" id="KAD4584189.1"/>
    </source>
</evidence>
<dbReference type="SUPFAM" id="SSF50129">
    <property type="entry name" value="GroES-like"/>
    <property type="match status" value="2"/>
</dbReference>
<keyword evidence="1" id="KW-0521">NADP</keyword>
<sequence length="600" mass="64390">MKLIVQPASFAGCVALPEYGKVLHMTEVDTIGMEASGVVIEVGPEVSSCKVGDVVAYAGHPVGAYTEEQVLPAERVVRVPPSVDPKIAAAILFKGLTAHILLRQVFKVGPGHTILCHAAVGGVGTLACQWANALGATVIGTVSTKEKAILAKQNGCHHAINYKEENFVDRVMEITSGKGVDAVYDSVGKDTFKKYSIEATFTMVKGIRLHEHGGPEQIRIELILESRRINSNSTVNCHVVPCALHHLRCDLIDEMAVNEWINGIKYSIQGALITMVKAIRIHEHGGPEVMKLEDVELGELKTGEIKVKNIAIGVNFSDIYMRSSQSENYATPLPYTPGMEASGVVIEVGPEVSSCKVGDVVAYAGHPVGAYTEEQVLPAERVVQVPPSVDPKIAAAILFKGLTAHILLRQVFKVGPGHTILCHAAVGGVGTLACQWANALGATVIGTVSTKEKAILAKQNGCHHAINYKEENFVDRVMEITSGKGVDAVYDSVGKDTFKGSVACVTNCGYLVLFGTASGEPEITFKDLNKKSVVFTIPGMFLYTKDRNNLVAASEEVFSYVEKGVLRVQVSQYPLSQAMQAHLDLQNRKTTGSIVLVPDN</sequence>
<protein>
    <recommendedName>
        <fullName evidence="3">Probable quinone oxidoreductase</fullName>
    </recommendedName>
</protein>
<dbReference type="InterPro" id="IPR020843">
    <property type="entry name" value="ER"/>
</dbReference>
<dbReference type="PANTHER" id="PTHR48106:SF19">
    <property type="entry name" value="NADPH:QUINONE REDUCTASE"/>
    <property type="match status" value="1"/>
</dbReference>
<dbReference type="GO" id="GO:0005829">
    <property type="term" value="C:cytosol"/>
    <property type="evidence" value="ECO:0007669"/>
    <property type="project" value="TreeGrafter"/>
</dbReference>
<evidence type="ECO:0000256" key="2">
    <source>
        <dbReference type="ARBA" id="ARBA00023002"/>
    </source>
</evidence>
<evidence type="ECO:0000259" key="4">
    <source>
        <dbReference type="SMART" id="SM00829"/>
    </source>
</evidence>
<dbReference type="FunFam" id="3.40.50.720:FF:000053">
    <property type="entry name" value="Quinone oxidoreductase 1"/>
    <property type="match status" value="1"/>
</dbReference>
<dbReference type="InterPro" id="IPR047618">
    <property type="entry name" value="QOR-like"/>
</dbReference>
<proteinExistence type="predicted"/>
<reference evidence="5 6" key="1">
    <citation type="submission" date="2019-05" db="EMBL/GenBank/DDBJ databases">
        <title>Mikania micrantha, genome provides insights into the molecular mechanism of rapid growth.</title>
        <authorList>
            <person name="Liu B."/>
        </authorList>
    </citation>
    <scope>NUCLEOTIDE SEQUENCE [LARGE SCALE GENOMIC DNA]</scope>
    <source>
        <strain evidence="5">NLD-2019</strain>
        <tissue evidence="5">Leaf</tissue>
    </source>
</reference>
<dbReference type="Proteomes" id="UP000326396">
    <property type="component" value="Linkage Group LG2"/>
</dbReference>
<dbReference type="PANTHER" id="PTHR48106">
    <property type="entry name" value="QUINONE OXIDOREDUCTASE PIG3-RELATED"/>
    <property type="match status" value="1"/>
</dbReference>
<evidence type="ECO:0000313" key="6">
    <source>
        <dbReference type="Proteomes" id="UP000326396"/>
    </source>
</evidence>
<comment type="caution">
    <text evidence="5">The sequence shown here is derived from an EMBL/GenBank/DDBJ whole genome shotgun (WGS) entry which is preliminary data.</text>
</comment>
<dbReference type="CDD" id="cd05286">
    <property type="entry name" value="QOR2"/>
    <property type="match status" value="1"/>
</dbReference>
<dbReference type="AlphaFoldDB" id="A0A5N6N9I0"/>
<dbReference type="Gene3D" id="3.90.180.10">
    <property type="entry name" value="Medium-chain alcohol dehydrogenases, catalytic domain"/>
    <property type="match status" value="2"/>
</dbReference>
<dbReference type="SMART" id="SM00829">
    <property type="entry name" value="PKS_ER"/>
    <property type="match status" value="1"/>
</dbReference>
<dbReference type="InterPro" id="IPR011032">
    <property type="entry name" value="GroES-like_sf"/>
</dbReference>